<evidence type="ECO:0000256" key="1">
    <source>
        <dbReference type="ARBA" id="ARBA00004123"/>
    </source>
</evidence>
<feature type="compositionally biased region" description="Acidic residues" evidence="4">
    <location>
        <begin position="884"/>
        <end position="896"/>
    </location>
</feature>
<feature type="compositionally biased region" description="Basic residues" evidence="4">
    <location>
        <begin position="1352"/>
        <end position="1370"/>
    </location>
</feature>
<proteinExistence type="inferred from homology"/>
<dbReference type="GO" id="GO:0003677">
    <property type="term" value="F:DNA binding"/>
    <property type="evidence" value="ECO:0007669"/>
    <property type="project" value="InterPro"/>
</dbReference>
<keyword evidence="6" id="KW-1185">Reference proteome</keyword>
<evidence type="ECO:0008006" key="7">
    <source>
        <dbReference type="Google" id="ProtNLM"/>
    </source>
</evidence>
<feature type="compositionally biased region" description="Acidic residues" evidence="4">
    <location>
        <begin position="925"/>
        <end position="936"/>
    </location>
</feature>
<accession>A0A1Z5KCF7</accession>
<comment type="caution">
    <text evidence="5">The sequence shown here is derived from an EMBL/GenBank/DDBJ whole genome shotgun (WGS) entry which is preliminary data.</text>
</comment>
<reference evidence="5 6" key="1">
    <citation type="journal article" date="2015" name="Plant Cell">
        <title>Oil accumulation by the oleaginous diatom Fistulifera solaris as revealed by the genome and transcriptome.</title>
        <authorList>
            <person name="Tanaka T."/>
            <person name="Maeda Y."/>
            <person name="Veluchamy A."/>
            <person name="Tanaka M."/>
            <person name="Abida H."/>
            <person name="Marechal E."/>
            <person name="Bowler C."/>
            <person name="Muto M."/>
            <person name="Sunaga Y."/>
            <person name="Tanaka M."/>
            <person name="Yoshino T."/>
            <person name="Taniguchi T."/>
            <person name="Fukuda Y."/>
            <person name="Nemoto M."/>
            <person name="Matsumoto M."/>
            <person name="Wong P.S."/>
            <person name="Aburatani S."/>
            <person name="Fujibuchi W."/>
        </authorList>
    </citation>
    <scope>NUCLEOTIDE SEQUENCE [LARGE SCALE GENOMIC DNA]</scope>
    <source>
        <strain evidence="5 6">JPCC DA0580</strain>
    </source>
</reference>
<protein>
    <recommendedName>
        <fullName evidence="7">DNA polymerase phi subunit</fullName>
    </recommendedName>
</protein>
<evidence type="ECO:0000256" key="4">
    <source>
        <dbReference type="SAM" id="MobiDB-lite"/>
    </source>
</evidence>
<evidence type="ECO:0000256" key="3">
    <source>
        <dbReference type="ARBA" id="ARBA00023242"/>
    </source>
</evidence>
<feature type="region of interest" description="Disordered" evidence="4">
    <location>
        <begin position="876"/>
        <end position="940"/>
    </location>
</feature>
<comment type="similarity">
    <text evidence="2">Belongs to the MYBBP1A family.</text>
</comment>
<evidence type="ECO:0000313" key="5">
    <source>
        <dbReference type="EMBL" id="GAX23917.1"/>
    </source>
</evidence>
<name>A0A1Z5KCF7_FISSO</name>
<keyword evidence="3" id="KW-0539">Nucleus</keyword>
<dbReference type="EMBL" id="BDSP01000204">
    <property type="protein sequence ID" value="GAX23917.1"/>
    <property type="molecule type" value="Genomic_DNA"/>
</dbReference>
<dbReference type="GO" id="GO:0006355">
    <property type="term" value="P:regulation of DNA-templated transcription"/>
    <property type="evidence" value="ECO:0007669"/>
    <property type="project" value="InterPro"/>
</dbReference>
<feature type="region of interest" description="Disordered" evidence="4">
    <location>
        <begin position="1"/>
        <end position="21"/>
    </location>
</feature>
<sequence length="1370" mass="150947">MKRPPQHDTDDTDDNNSDDGELMLVEEEKIEAVPFLDTFYGLSSMDPQERAEAAQDMIQHCLLGPQANTKDAAYALKRLLNALCSGRAAARQGNASALVAFLKVAQETNAFQDIQKETKVSQNKQQENPVVDAVVSDRVFVRNQLLAATTEPGDSRKKKGSEERDYVFGRLFGILAVQKSGMLLPSNSDDDMEEIVTVSKQYISDLIQLFHFKKWMKESAAHAICMLLNSYYYASEEILPNAKAIVDRLVRESIVPELLSTTLSELSAEQLAVAIHIQSHVHYHSQTLPAPLEEAVLSVETIPTLALALSETSAVTQPRTHLVWDVIWTFLTETSTEEASTKASSNDVRRPRKVTPVGSESVEDVLVALIQHVVTQRLLGIMLDDEPKQYGESAAGKATHERRALALCIVRNLSGVEFVSSLTGRTVLNMTPSIMENVALNSNLVRRLFIDVIGAGTATGRKGKQAEHILKPFATQVLEFIVARALSDLGNDKVDEVGSNEMCLSILRGILRCDAHFDSSTKTNTISTILETKTKQFDEQFWISYIQFLEREVLANHSAHFVDSMYQAAKTLDKNTESTVAANLSKGILNFFLASAFFDCSSVEAAAEESVQTSAKKKKNKKKKSSSHVEISQVLQLAVRLNTKQPYNVRSVASARFFSLLSELQIRASQSQGTNKDQEVLTILASPRILCSELQLVGAKPLVAWDESTATDKDDFSPLELVSLLCDGAKKSLDDDPSSTKARFVCGLAILASVLYVRLLSCGEDEVSTGEDDLDADDDEDREEVLSFLSDVREVYETFSTEGTVDISSLAEMCTNIISSPLGAGGRSLGASPTLLREAVRILWTKTLTHASSIGGTVINTETVDTLLLGIGIDRSDEHAQENDGGDELGDSEDENGVFVEATEVEDDEDSEDSNDLLSKPSNDRDDDDSENDVEVDPSKLQSLLEQELEDDSSVGEELEHHEGADAALAKLIQLKQEARKAGQKAKERLELSRQIKCTLLLETLLSGKPDGWGCLLTTDALLDIAFALLQYHRRLEKAIKSSSDKGSDISLSERKAMLARITSILKNKLFKFKLSSISWSSPEAAQVYAENMSVSLFQEIRQSPDKEHQQLCSSAIVFLTRCIDSLDGRLEIAKHFTAVVDEWAHRRTGKLDASFFDHLIHQNPSYAQVSLTHELAKAAATARSPFLKSEAFRLLGLLHNPKLSTGQKELGELGDARVVAASDTVIDAVISAFEDPEMKKAKRIREVIKTLEKIVVFLSAKPSASHEKQLDRLMELLQQSLKSSESKGIQSSCEKVISLIHELKNKPTSNESMEVENEDAKDDSNNDPMQVDEARSDDESADENESSHGDGKKKKKSKSKKKKGKSKKK</sequence>
<organism evidence="5 6">
    <name type="scientific">Fistulifera solaris</name>
    <name type="common">Oleaginous diatom</name>
    <dbReference type="NCBI Taxonomy" id="1519565"/>
    <lineage>
        <taxon>Eukaryota</taxon>
        <taxon>Sar</taxon>
        <taxon>Stramenopiles</taxon>
        <taxon>Ochrophyta</taxon>
        <taxon>Bacillariophyta</taxon>
        <taxon>Bacillariophyceae</taxon>
        <taxon>Bacillariophycidae</taxon>
        <taxon>Naviculales</taxon>
        <taxon>Naviculaceae</taxon>
        <taxon>Fistulifera</taxon>
    </lineage>
</organism>
<gene>
    <name evidence="5" type="ORF">FisN_20Hh124</name>
</gene>
<dbReference type="SUPFAM" id="SSF48371">
    <property type="entry name" value="ARM repeat"/>
    <property type="match status" value="1"/>
</dbReference>
<dbReference type="OrthoDB" id="342531at2759"/>
<dbReference type="PANTHER" id="PTHR13213">
    <property type="entry name" value="MYB-BINDING PROTEIN 1A FAMILY MEMBER"/>
    <property type="match status" value="1"/>
</dbReference>
<evidence type="ECO:0000256" key="2">
    <source>
        <dbReference type="ARBA" id="ARBA00006809"/>
    </source>
</evidence>
<feature type="compositionally biased region" description="Acidic residues" evidence="4">
    <location>
        <begin position="10"/>
        <end position="21"/>
    </location>
</feature>
<comment type="subcellular location">
    <subcellularLocation>
        <location evidence="1">Nucleus</location>
    </subcellularLocation>
</comment>
<feature type="region of interest" description="Disordered" evidence="4">
    <location>
        <begin position="1306"/>
        <end position="1370"/>
    </location>
</feature>
<evidence type="ECO:0000313" key="6">
    <source>
        <dbReference type="Proteomes" id="UP000198406"/>
    </source>
</evidence>
<dbReference type="InterPro" id="IPR016024">
    <property type="entry name" value="ARM-type_fold"/>
</dbReference>
<dbReference type="Pfam" id="PF04931">
    <property type="entry name" value="DNA_pol_phi"/>
    <property type="match status" value="1"/>
</dbReference>
<dbReference type="InterPro" id="IPR007015">
    <property type="entry name" value="DNA_pol_V/MYBBP1A"/>
</dbReference>
<dbReference type="GO" id="GO:0005730">
    <property type="term" value="C:nucleolus"/>
    <property type="evidence" value="ECO:0007669"/>
    <property type="project" value="InterPro"/>
</dbReference>
<dbReference type="Proteomes" id="UP000198406">
    <property type="component" value="Unassembled WGS sequence"/>
</dbReference>
<feature type="compositionally biased region" description="Acidic residues" evidence="4">
    <location>
        <begin position="903"/>
        <end position="915"/>
    </location>
</feature>
<dbReference type="InParanoid" id="A0A1Z5KCF7"/>
<dbReference type="PANTHER" id="PTHR13213:SF2">
    <property type="entry name" value="MYB-BINDING PROTEIN 1A"/>
    <property type="match status" value="1"/>
</dbReference>